<dbReference type="Gene3D" id="3.40.33.10">
    <property type="entry name" value="CAP"/>
    <property type="match status" value="1"/>
</dbReference>
<evidence type="ECO:0000313" key="2">
    <source>
        <dbReference type="EMBL" id="CAD8879134.1"/>
    </source>
</evidence>
<dbReference type="InterPro" id="IPR014044">
    <property type="entry name" value="CAP_dom"/>
</dbReference>
<dbReference type="InterPro" id="IPR035940">
    <property type="entry name" value="CAP_sf"/>
</dbReference>
<dbReference type="AlphaFoldDB" id="A0A6U5EHS0"/>
<dbReference type="Pfam" id="PF00188">
    <property type="entry name" value="CAP"/>
    <property type="match status" value="1"/>
</dbReference>
<evidence type="ECO:0000313" key="3">
    <source>
        <dbReference type="EMBL" id="CAD8879136.1"/>
    </source>
</evidence>
<dbReference type="CDD" id="cd05379">
    <property type="entry name" value="CAP_bacterial"/>
    <property type="match status" value="1"/>
</dbReference>
<organism evidence="2">
    <name type="scientific">Corethron hystrix</name>
    <dbReference type="NCBI Taxonomy" id="216773"/>
    <lineage>
        <taxon>Eukaryota</taxon>
        <taxon>Sar</taxon>
        <taxon>Stramenopiles</taxon>
        <taxon>Ochrophyta</taxon>
        <taxon>Bacillariophyta</taxon>
        <taxon>Coscinodiscophyceae</taxon>
        <taxon>Corethrophycidae</taxon>
        <taxon>Corethrales</taxon>
        <taxon>Corethraceae</taxon>
        <taxon>Corethron</taxon>
    </lineage>
</organism>
<gene>
    <name evidence="2" type="ORF">CHYS00102_LOCUS6318</name>
    <name evidence="3" type="ORF">CHYS00102_LOCUS6320</name>
</gene>
<name>A0A6U5EHS0_9STRA</name>
<dbReference type="SUPFAM" id="SSF55797">
    <property type="entry name" value="PR-1-like"/>
    <property type="match status" value="1"/>
</dbReference>
<protein>
    <recommendedName>
        <fullName evidence="1">SCP domain-containing protein</fullName>
    </recommendedName>
</protein>
<accession>A0A6U5EHS0</accession>
<sequence length="107" mass="12067">MRQHKHLAALTVSSDISKKARQHAIVMANKQSLIYSTLTDGVDDDWVWLAQIVGYGYTVAEIFDYLLTSPHHLPTILSEKPSNIGIGVAYDNAGRIWMCIVFKETYK</sequence>
<proteinExistence type="predicted"/>
<reference evidence="2" key="1">
    <citation type="submission" date="2021-01" db="EMBL/GenBank/DDBJ databases">
        <authorList>
            <person name="Corre E."/>
            <person name="Pelletier E."/>
            <person name="Niang G."/>
            <person name="Scheremetjew M."/>
            <person name="Finn R."/>
            <person name="Kale V."/>
            <person name="Holt S."/>
            <person name="Cochrane G."/>
            <person name="Meng A."/>
            <person name="Brown T."/>
            <person name="Cohen L."/>
        </authorList>
    </citation>
    <scope>NUCLEOTIDE SEQUENCE</scope>
    <source>
        <strain evidence="2">308</strain>
    </source>
</reference>
<dbReference type="EMBL" id="HBFR01008739">
    <property type="protein sequence ID" value="CAD8879136.1"/>
    <property type="molecule type" value="Transcribed_RNA"/>
</dbReference>
<dbReference type="EMBL" id="HBFR01008737">
    <property type="protein sequence ID" value="CAD8879134.1"/>
    <property type="molecule type" value="Transcribed_RNA"/>
</dbReference>
<evidence type="ECO:0000259" key="1">
    <source>
        <dbReference type="Pfam" id="PF00188"/>
    </source>
</evidence>
<feature type="domain" description="SCP" evidence="1">
    <location>
        <begin position="1"/>
        <end position="100"/>
    </location>
</feature>